<dbReference type="HAMAP" id="MF_00658">
    <property type="entry name" value="23SrRNA_methyltr_H"/>
    <property type="match status" value="1"/>
</dbReference>
<dbReference type="Pfam" id="PF02590">
    <property type="entry name" value="SPOUT_MTase"/>
    <property type="match status" value="1"/>
</dbReference>
<keyword evidence="1 5" id="KW-0489">Methyltransferase</keyword>
<dbReference type="PIRSF" id="PIRSF004505">
    <property type="entry name" value="MT_bac"/>
    <property type="match status" value="1"/>
</dbReference>
<dbReference type="SUPFAM" id="SSF75217">
    <property type="entry name" value="alpha/beta knot"/>
    <property type="match status" value="1"/>
</dbReference>
<comment type="catalytic activity">
    <reaction evidence="5">
        <text>pseudouridine(1915) in 23S rRNA + S-adenosyl-L-methionine = N(3)-methylpseudouridine(1915) in 23S rRNA + S-adenosyl-L-homocysteine + H(+)</text>
        <dbReference type="Rhea" id="RHEA:42752"/>
        <dbReference type="Rhea" id="RHEA-COMP:10221"/>
        <dbReference type="Rhea" id="RHEA-COMP:10222"/>
        <dbReference type="ChEBI" id="CHEBI:15378"/>
        <dbReference type="ChEBI" id="CHEBI:57856"/>
        <dbReference type="ChEBI" id="CHEBI:59789"/>
        <dbReference type="ChEBI" id="CHEBI:65314"/>
        <dbReference type="ChEBI" id="CHEBI:74486"/>
        <dbReference type="EC" id="2.1.1.177"/>
    </reaction>
</comment>
<name>A0A1P8MY22_9RHOB</name>
<evidence type="ECO:0000256" key="4">
    <source>
        <dbReference type="ARBA" id="ARBA00038303"/>
    </source>
</evidence>
<dbReference type="GO" id="GO:0005737">
    <property type="term" value="C:cytoplasm"/>
    <property type="evidence" value="ECO:0007669"/>
    <property type="project" value="UniProtKB-SubCell"/>
</dbReference>
<comment type="similarity">
    <text evidence="4 5">Belongs to the RNA methyltransferase RlmH family.</text>
</comment>
<keyword evidence="7" id="KW-1185">Reference proteome</keyword>
<dbReference type="KEGG" id="tom:BWR18_15200"/>
<reference evidence="6 7" key="1">
    <citation type="submission" date="2017-01" db="EMBL/GenBank/DDBJ databases">
        <title>Complete genome of Tateyamaria omphalii DOK1-4 isolated from seawater in Dokdo.</title>
        <authorList>
            <person name="Kim J.H."/>
            <person name="Chi W.-J."/>
        </authorList>
    </citation>
    <scope>NUCLEOTIDE SEQUENCE [LARGE SCALE GENOMIC DNA]</scope>
    <source>
        <strain evidence="6 7">DOK1-4</strain>
    </source>
</reference>
<dbReference type="InterPro" id="IPR029026">
    <property type="entry name" value="tRNA_m1G_MTases_N"/>
</dbReference>
<evidence type="ECO:0000256" key="5">
    <source>
        <dbReference type="HAMAP-Rule" id="MF_00658"/>
    </source>
</evidence>
<accession>A0A1P8MY22</accession>
<dbReference type="EMBL" id="CP019312">
    <property type="protein sequence ID" value="APX12882.1"/>
    <property type="molecule type" value="Genomic_DNA"/>
</dbReference>
<comment type="subunit">
    <text evidence="5">Homodimer.</text>
</comment>
<feature type="binding site" evidence="5">
    <location>
        <position position="72"/>
    </location>
    <ligand>
        <name>S-adenosyl-L-methionine</name>
        <dbReference type="ChEBI" id="CHEBI:59789"/>
    </ligand>
</feature>
<dbReference type="InterPro" id="IPR029028">
    <property type="entry name" value="Alpha/beta_knot_MTases"/>
</dbReference>
<feature type="binding site" evidence="5">
    <location>
        <begin position="123"/>
        <end position="128"/>
    </location>
    <ligand>
        <name>S-adenosyl-L-methionine</name>
        <dbReference type="ChEBI" id="CHEBI:59789"/>
    </ligand>
</feature>
<evidence type="ECO:0000313" key="6">
    <source>
        <dbReference type="EMBL" id="APX12882.1"/>
    </source>
</evidence>
<keyword evidence="5" id="KW-0963">Cytoplasm</keyword>
<evidence type="ECO:0000256" key="2">
    <source>
        <dbReference type="ARBA" id="ARBA00022679"/>
    </source>
</evidence>
<evidence type="ECO:0000256" key="1">
    <source>
        <dbReference type="ARBA" id="ARBA00022603"/>
    </source>
</evidence>
<evidence type="ECO:0000256" key="3">
    <source>
        <dbReference type="ARBA" id="ARBA00022691"/>
    </source>
</evidence>
<evidence type="ECO:0000313" key="7">
    <source>
        <dbReference type="Proteomes" id="UP000186336"/>
    </source>
</evidence>
<proteinExistence type="inferred from homology"/>
<dbReference type="NCBIfam" id="NF000989">
    <property type="entry name" value="PRK00103.2-3"/>
    <property type="match status" value="1"/>
</dbReference>
<dbReference type="Proteomes" id="UP000186336">
    <property type="component" value="Chromosome"/>
</dbReference>
<dbReference type="CDD" id="cd18081">
    <property type="entry name" value="RlmH-like"/>
    <property type="match status" value="1"/>
</dbReference>
<keyword evidence="2 5" id="KW-0808">Transferase</keyword>
<dbReference type="GO" id="GO:0070038">
    <property type="term" value="F:rRNA (pseudouridine-N3-)-methyltransferase activity"/>
    <property type="evidence" value="ECO:0007669"/>
    <property type="project" value="UniProtKB-UniRule"/>
</dbReference>
<dbReference type="NCBIfam" id="NF000988">
    <property type="entry name" value="PRK00103.2-2"/>
    <property type="match status" value="1"/>
</dbReference>
<comment type="function">
    <text evidence="5">Specifically methylates the pseudouridine at position 1915 (m3Psi1915) in 23S rRNA.</text>
</comment>
<dbReference type="EC" id="2.1.1.177" evidence="5"/>
<sequence length="156" mass="16695">MRVHICAVGRLRGGPESDLVSDYVTRFDRTGRALGLGPLAFTEIEDRKGGGMAAEAALLRRALPKGALICCLDERGKVEGSPAFARRLAGWRDAGRGDVAFVIGGADGIDPGLRAEADHLLSFGAMVWPHMLVRVMLAEQLYRAASILAGAPYHRV</sequence>
<dbReference type="PANTHER" id="PTHR33603:SF1">
    <property type="entry name" value="RIBOSOMAL RNA LARGE SUBUNIT METHYLTRANSFERASE H"/>
    <property type="match status" value="1"/>
</dbReference>
<protein>
    <recommendedName>
        <fullName evidence="5">Ribosomal RNA large subunit methyltransferase H</fullName>
        <ecNumber evidence="5">2.1.1.177</ecNumber>
    </recommendedName>
    <alternativeName>
        <fullName evidence="5">23S rRNA (pseudouridine1915-N3)-methyltransferase</fullName>
    </alternativeName>
    <alternativeName>
        <fullName evidence="5">23S rRNA m3Psi1915 methyltransferase</fullName>
    </alternativeName>
    <alternativeName>
        <fullName evidence="5">rRNA (pseudouridine-N3-)-methyltransferase RlmH</fullName>
    </alternativeName>
</protein>
<organism evidence="6 7">
    <name type="scientific">Tateyamaria omphalii</name>
    <dbReference type="NCBI Taxonomy" id="299262"/>
    <lineage>
        <taxon>Bacteria</taxon>
        <taxon>Pseudomonadati</taxon>
        <taxon>Pseudomonadota</taxon>
        <taxon>Alphaproteobacteria</taxon>
        <taxon>Rhodobacterales</taxon>
        <taxon>Roseobacteraceae</taxon>
        <taxon>Tateyamaria</taxon>
    </lineage>
</organism>
<dbReference type="STRING" id="299262.BWR18_15200"/>
<dbReference type="PANTHER" id="PTHR33603">
    <property type="entry name" value="METHYLTRANSFERASE"/>
    <property type="match status" value="1"/>
</dbReference>
<feature type="binding site" evidence="5">
    <location>
        <position position="104"/>
    </location>
    <ligand>
        <name>S-adenosyl-L-methionine</name>
        <dbReference type="ChEBI" id="CHEBI:59789"/>
    </ligand>
</feature>
<dbReference type="Gene3D" id="3.40.1280.10">
    <property type="match status" value="1"/>
</dbReference>
<keyword evidence="5" id="KW-0698">rRNA processing</keyword>
<dbReference type="OrthoDB" id="9806643at2"/>
<dbReference type="RefSeq" id="WP_076629305.1">
    <property type="nucleotide sequence ID" value="NZ_CP019312.1"/>
</dbReference>
<keyword evidence="3 5" id="KW-0949">S-adenosyl-L-methionine</keyword>
<comment type="subcellular location">
    <subcellularLocation>
        <location evidence="5">Cytoplasm</location>
    </subcellularLocation>
</comment>
<gene>
    <name evidence="5" type="primary">rlmH</name>
    <name evidence="6" type="ORF">BWR18_15200</name>
</gene>
<dbReference type="AlphaFoldDB" id="A0A1P8MY22"/>
<dbReference type="InterPro" id="IPR003742">
    <property type="entry name" value="RlmH-like"/>
</dbReference>